<keyword evidence="1" id="KW-0472">Membrane</keyword>
<name>A0A919Q5Y6_9ACTN</name>
<dbReference type="RefSeq" id="WP_204038801.1">
    <property type="nucleotide sequence ID" value="NZ_BOOA01000001.1"/>
</dbReference>
<reference evidence="2" key="1">
    <citation type="submission" date="2021-01" db="EMBL/GenBank/DDBJ databases">
        <title>Whole genome shotgun sequence of Acrocarpospora phusangensis NBRC 108782.</title>
        <authorList>
            <person name="Komaki H."/>
            <person name="Tamura T."/>
        </authorList>
    </citation>
    <scope>NUCLEOTIDE SEQUENCE</scope>
    <source>
        <strain evidence="2">NBRC 108782</strain>
    </source>
</reference>
<sequence length="58" mass="6350">MIYPWIWDKLPGGRLTRTVCAILLLAAAGGFLWYVLFPLADSLFGLDEVTVEPSAGQP</sequence>
<keyword evidence="1" id="KW-1133">Transmembrane helix</keyword>
<evidence type="ECO:0000313" key="2">
    <source>
        <dbReference type="EMBL" id="GIH21849.1"/>
    </source>
</evidence>
<dbReference type="AlphaFoldDB" id="A0A919Q5Y6"/>
<evidence type="ECO:0000313" key="3">
    <source>
        <dbReference type="Proteomes" id="UP000640052"/>
    </source>
</evidence>
<dbReference type="Proteomes" id="UP000640052">
    <property type="component" value="Unassembled WGS sequence"/>
</dbReference>
<gene>
    <name evidence="2" type="ORF">Aph01nite_01590</name>
</gene>
<keyword evidence="1" id="KW-0812">Transmembrane</keyword>
<feature type="transmembrane region" description="Helical" evidence="1">
    <location>
        <begin position="21"/>
        <end position="40"/>
    </location>
</feature>
<organism evidence="2 3">
    <name type="scientific">Acrocarpospora phusangensis</name>
    <dbReference type="NCBI Taxonomy" id="1070424"/>
    <lineage>
        <taxon>Bacteria</taxon>
        <taxon>Bacillati</taxon>
        <taxon>Actinomycetota</taxon>
        <taxon>Actinomycetes</taxon>
        <taxon>Streptosporangiales</taxon>
        <taxon>Streptosporangiaceae</taxon>
        <taxon>Acrocarpospora</taxon>
    </lineage>
</organism>
<dbReference type="EMBL" id="BOOA01000001">
    <property type="protein sequence ID" value="GIH21849.1"/>
    <property type="molecule type" value="Genomic_DNA"/>
</dbReference>
<evidence type="ECO:0000256" key="1">
    <source>
        <dbReference type="SAM" id="Phobius"/>
    </source>
</evidence>
<protein>
    <submittedName>
        <fullName evidence="2">Uncharacterized protein</fullName>
    </submittedName>
</protein>
<accession>A0A919Q5Y6</accession>
<keyword evidence="3" id="KW-1185">Reference proteome</keyword>
<proteinExistence type="predicted"/>
<comment type="caution">
    <text evidence="2">The sequence shown here is derived from an EMBL/GenBank/DDBJ whole genome shotgun (WGS) entry which is preliminary data.</text>
</comment>